<evidence type="ECO:0000256" key="7">
    <source>
        <dbReference type="ARBA" id="ARBA00023150"/>
    </source>
</evidence>
<name>A0AAQ3V0V1_9NEIS</name>
<keyword evidence="2 9" id="KW-0808">Transferase</keyword>
<dbReference type="Pfam" id="PF12804">
    <property type="entry name" value="NTP_transf_3"/>
    <property type="match status" value="1"/>
</dbReference>
<dbReference type="InterPro" id="IPR025877">
    <property type="entry name" value="MobA-like_NTP_Trfase"/>
</dbReference>
<dbReference type="InterPro" id="IPR013482">
    <property type="entry name" value="Molybde_CF_guanTrfase"/>
</dbReference>
<dbReference type="AlphaFoldDB" id="A0AAQ3V0V1"/>
<keyword evidence="5" id="KW-0460">Magnesium</keyword>
<dbReference type="CDD" id="cd02503">
    <property type="entry name" value="MobA"/>
    <property type="match status" value="1"/>
</dbReference>
<dbReference type="InterPro" id="IPR029044">
    <property type="entry name" value="Nucleotide-diphossugar_trans"/>
</dbReference>
<sequence>MIGRKKCKIISGCLNARWWQIKNMNNPILILCGGRSSRMGSPKPLLRYHGQTLIARQVANALPNRAVWLASDGTRFADTDGADYLPDWLPEKQGALSAVLPALQLAENIGYSGVYVMSCDTLLQPEQIIALLNHSPDQMILKQGITALKSDAQLLPLLAHWPVAVAGSLKTWLESGNKRVQYFVQSQPHQTVDLPKNLAELCHFNTPDEFERAKLAAQSFQAA</sequence>
<dbReference type="GO" id="GO:0046872">
    <property type="term" value="F:metal ion binding"/>
    <property type="evidence" value="ECO:0007669"/>
    <property type="project" value="UniProtKB-KW"/>
</dbReference>
<evidence type="ECO:0000256" key="5">
    <source>
        <dbReference type="ARBA" id="ARBA00022842"/>
    </source>
</evidence>
<keyword evidence="7" id="KW-0501">Molybdenum cofactor biosynthesis</keyword>
<evidence type="ECO:0000256" key="1">
    <source>
        <dbReference type="ARBA" id="ARBA00022490"/>
    </source>
</evidence>
<dbReference type="GO" id="GO:1902758">
    <property type="term" value="P:bis(molybdopterin guanine dinucleotide)molybdenum biosynthetic process"/>
    <property type="evidence" value="ECO:0007669"/>
    <property type="project" value="TreeGrafter"/>
</dbReference>
<dbReference type="EC" id="2.7.7.77" evidence="9"/>
<gene>
    <name evidence="9" type="ORF">V9W64_02595</name>
</gene>
<dbReference type="GO" id="GO:0061603">
    <property type="term" value="F:molybdenum cofactor guanylyltransferase activity"/>
    <property type="evidence" value="ECO:0007669"/>
    <property type="project" value="UniProtKB-EC"/>
</dbReference>
<evidence type="ECO:0000256" key="2">
    <source>
        <dbReference type="ARBA" id="ARBA00022679"/>
    </source>
</evidence>
<evidence type="ECO:0000259" key="8">
    <source>
        <dbReference type="Pfam" id="PF12804"/>
    </source>
</evidence>
<organism evidence="9 10">
    <name type="scientific">Neisseria leonii</name>
    <dbReference type="NCBI Taxonomy" id="2995413"/>
    <lineage>
        <taxon>Bacteria</taxon>
        <taxon>Pseudomonadati</taxon>
        <taxon>Pseudomonadota</taxon>
        <taxon>Betaproteobacteria</taxon>
        <taxon>Neisseriales</taxon>
        <taxon>Neisseriaceae</taxon>
        <taxon>Neisseria</taxon>
    </lineage>
</organism>
<keyword evidence="4" id="KW-0547">Nucleotide-binding</keyword>
<proteinExistence type="predicted"/>
<dbReference type="EMBL" id="CP146598">
    <property type="protein sequence ID" value="WWY03650.1"/>
    <property type="molecule type" value="Genomic_DNA"/>
</dbReference>
<evidence type="ECO:0000256" key="3">
    <source>
        <dbReference type="ARBA" id="ARBA00022723"/>
    </source>
</evidence>
<dbReference type="Gene3D" id="3.90.550.10">
    <property type="entry name" value="Spore Coat Polysaccharide Biosynthesis Protein SpsA, Chain A"/>
    <property type="match status" value="1"/>
</dbReference>
<dbReference type="GO" id="GO:0005525">
    <property type="term" value="F:GTP binding"/>
    <property type="evidence" value="ECO:0007669"/>
    <property type="project" value="UniProtKB-KW"/>
</dbReference>
<evidence type="ECO:0000256" key="4">
    <source>
        <dbReference type="ARBA" id="ARBA00022741"/>
    </source>
</evidence>
<evidence type="ECO:0000313" key="9">
    <source>
        <dbReference type="EMBL" id="WWY03650.1"/>
    </source>
</evidence>
<accession>A0AAQ3V0V1</accession>
<keyword evidence="10" id="KW-1185">Reference proteome</keyword>
<dbReference type="PANTHER" id="PTHR19136">
    <property type="entry name" value="MOLYBDENUM COFACTOR GUANYLYLTRANSFERASE"/>
    <property type="match status" value="1"/>
</dbReference>
<keyword evidence="9" id="KW-0548">Nucleotidyltransferase</keyword>
<keyword evidence="1" id="KW-0963">Cytoplasm</keyword>
<dbReference type="PANTHER" id="PTHR19136:SF81">
    <property type="entry name" value="MOLYBDENUM COFACTOR GUANYLYLTRANSFERASE"/>
    <property type="match status" value="1"/>
</dbReference>
<dbReference type="RefSeq" id="WP_338691856.1">
    <property type="nucleotide sequence ID" value="NZ_CP146598.1"/>
</dbReference>
<evidence type="ECO:0000256" key="6">
    <source>
        <dbReference type="ARBA" id="ARBA00023134"/>
    </source>
</evidence>
<protein>
    <submittedName>
        <fullName evidence="9">Molybdenum cofactor guanylyltransferase</fullName>
        <ecNumber evidence="9">2.7.7.77</ecNumber>
    </submittedName>
</protein>
<evidence type="ECO:0000313" key="10">
    <source>
        <dbReference type="Proteomes" id="UP001149607"/>
    </source>
</evidence>
<reference evidence="9" key="1">
    <citation type="submission" date="2024-02" db="EMBL/GenBank/DDBJ databases">
        <title>Neisseria leonii sp. nov.</title>
        <authorList>
            <person name="Boutroux M."/>
            <person name="Favre-Rochex S."/>
            <person name="Gorgette O."/>
            <person name="Touak G."/>
            <person name="Muhle E."/>
            <person name="Chesneau O."/>
            <person name="Clermont D."/>
            <person name="Rahi P."/>
        </authorList>
    </citation>
    <scope>NUCLEOTIDE SEQUENCE</scope>
    <source>
        <strain evidence="9">51.81</strain>
    </source>
</reference>
<dbReference type="SUPFAM" id="SSF53448">
    <property type="entry name" value="Nucleotide-diphospho-sugar transferases"/>
    <property type="match status" value="1"/>
</dbReference>
<dbReference type="Proteomes" id="UP001149607">
    <property type="component" value="Chromosome"/>
</dbReference>
<keyword evidence="6" id="KW-0342">GTP-binding</keyword>
<feature type="domain" description="MobA-like NTP transferase" evidence="8">
    <location>
        <begin position="29"/>
        <end position="179"/>
    </location>
</feature>
<keyword evidence="3" id="KW-0479">Metal-binding</keyword>